<protein>
    <submittedName>
        <fullName evidence="2">Uncharacterized protein</fullName>
    </submittedName>
</protein>
<dbReference type="Proteomes" id="UP001178461">
    <property type="component" value="Chromosome 9"/>
</dbReference>
<sequence length="184" mass="19469">MWGQGRSGRAWFRSHGAASGPAAEDVLRAAGGGPGWAGLGAASAAAARRAWLRRLPPPAPWISPPVDRKHLFSSSCSSSLSFEEAVTSSSFRDQSYLPPKGVQKAQRQEKAPAAPPSSSEDSDFLPPTRKARLRKKPPSRKGTAKKKGKGAKENKAPQGELGGRPAAANPFVPPTPLRRNVTQC</sequence>
<feature type="compositionally biased region" description="Basic residues" evidence="1">
    <location>
        <begin position="129"/>
        <end position="149"/>
    </location>
</feature>
<accession>A0AA35KVL9</accession>
<name>A0AA35KVL9_9SAUR</name>
<keyword evidence="3" id="KW-1185">Reference proteome</keyword>
<proteinExistence type="predicted"/>
<evidence type="ECO:0000313" key="2">
    <source>
        <dbReference type="EMBL" id="CAI5784319.1"/>
    </source>
</evidence>
<dbReference type="AlphaFoldDB" id="A0AA35KVL9"/>
<organism evidence="2 3">
    <name type="scientific">Podarcis lilfordi</name>
    <name type="common">Lilford's wall lizard</name>
    <dbReference type="NCBI Taxonomy" id="74358"/>
    <lineage>
        <taxon>Eukaryota</taxon>
        <taxon>Metazoa</taxon>
        <taxon>Chordata</taxon>
        <taxon>Craniata</taxon>
        <taxon>Vertebrata</taxon>
        <taxon>Euteleostomi</taxon>
        <taxon>Lepidosauria</taxon>
        <taxon>Squamata</taxon>
        <taxon>Bifurcata</taxon>
        <taxon>Unidentata</taxon>
        <taxon>Episquamata</taxon>
        <taxon>Laterata</taxon>
        <taxon>Lacertibaenia</taxon>
        <taxon>Lacertidae</taxon>
        <taxon>Podarcis</taxon>
    </lineage>
</organism>
<reference evidence="2" key="1">
    <citation type="submission" date="2022-12" db="EMBL/GenBank/DDBJ databases">
        <authorList>
            <person name="Alioto T."/>
            <person name="Alioto T."/>
            <person name="Gomez Garrido J."/>
        </authorList>
    </citation>
    <scope>NUCLEOTIDE SEQUENCE</scope>
</reference>
<evidence type="ECO:0000256" key="1">
    <source>
        <dbReference type="SAM" id="MobiDB-lite"/>
    </source>
</evidence>
<gene>
    <name evidence="2" type="ORF">PODLI_1B030814</name>
</gene>
<dbReference type="EMBL" id="OX395134">
    <property type="protein sequence ID" value="CAI5784319.1"/>
    <property type="molecule type" value="Genomic_DNA"/>
</dbReference>
<evidence type="ECO:0000313" key="3">
    <source>
        <dbReference type="Proteomes" id="UP001178461"/>
    </source>
</evidence>
<feature type="region of interest" description="Disordered" evidence="1">
    <location>
        <begin position="83"/>
        <end position="184"/>
    </location>
</feature>